<dbReference type="InterPro" id="IPR050204">
    <property type="entry name" value="AraC_XylS_family_regulators"/>
</dbReference>
<evidence type="ECO:0000256" key="3">
    <source>
        <dbReference type="ARBA" id="ARBA00023163"/>
    </source>
</evidence>
<name>A0A2U2RHJ9_9MICO</name>
<dbReference type="GO" id="GO:0003700">
    <property type="term" value="F:DNA-binding transcription factor activity"/>
    <property type="evidence" value="ECO:0007669"/>
    <property type="project" value="InterPro"/>
</dbReference>
<dbReference type="InterPro" id="IPR032783">
    <property type="entry name" value="AraC_lig"/>
</dbReference>
<sequence>MTHGEPLSEILDAIAVRSAVSGAFVQSGRWRTESSIDVDLKFIAVLHGNARLETDGVRGAIDLDPGDIAMLNGRTRLRLDGGRGEEAPRLVPPPEATTPLPNDDRIGDADAVIGGRIDLDPIGRDLLLRILPPVLHARAGAPAGHRLRDHLQRIFEELAARRPGAEFAVRQHAQLLVLEILRSFADDTDLPAGWLGVISDESLRPALESLHAEPARSWRLDELAGLASMPRTTFAERFRAAAGTTPLAYLHDWRMLNAQRALRSSDVPIGALARETGYLSESAFSTAFTKHVGASPRAYRKESRLSA</sequence>
<dbReference type="PANTHER" id="PTHR46796">
    <property type="entry name" value="HTH-TYPE TRANSCRIPTIONAL ACTIVATOR RHAS-RELATED"/>
    <property type="match status" value="1"/>
</dbReference>
<dbReference type="OrthoDB" id="241790at2"/>
<organism evidence="6 7">
    <name type="scientific">Brachybacterium endophyticum</name>
    <dbReference type="NCBI Taxonomy" id="2182385"/>
    <lineage>
        <taxon>Bacteria</taxon>
        <taxon>Bacillati</taxon>
        <taxon>Actinomycetota</taxon>
        <taxon>Actinomycetes</taxon>
        <taxon>Micrococcales</taxon>
        <taxon>Dermabacteraceae</taxon>
        <taxon>Brachybacterium</taxon>
    </lineage>
</organism>
<dbReference type="Pfam" id="PF12852">
    <property type="entry name" value="Cupin_6"/>
    <property type="match status" value="1"/>
</dbReference>
<dbReference type="AlphaFoldDB" id="A0A2U2RHJ9"/>
<keyword evidence="2" id="KW-0238">DNA-binding</keyword>
<evidence type="ECO:0000313" key="7">
    <source>
        <dbReference type="Proteomes" id="UP000245590"/>
    </source>
</evidence>
<dbReference type="InterPro" id="IPR018060">
    <property type="entry name" value="HTH_AraC"/>
</dbReference>
<dbReference type="Gene3D" id="1.10.10.60">
    <property type="entry name" value="Homeodomain-like"/>
    <property type="match status" value="1"/>
</dbReference>
<dbReference type="InterPro" id="IPR009057">
    <property type="entry name" value="Homeodomain-like_sf"/>
</dbReference>
<dbReference type="PROSITE" id="PS01124">
    <property type="entry name" value="HTH_ARAC_FAMILY_2"/>
    <property type="match status" value="1"/>
</dbReference>
<dbReference type="Proteomes" id="UP000245590">
    <property type="component" value="Unassembled WGS sequence"/>
</dbReference>
<keyword evidence="3" id="KW-0804">Transcription</keyword>
<evidence type="ECO:0000313" key="6">
    <source>
        <dbReference type="EMBL" id="PWH05301.1"/>
    </source>
</evidence>
<evidence type="ECO:0000256" key="1">
    <source>
        <dbReference type="ARBA" id="ARBA00023015"/>
    </source>
</evidence>
<dbReference type="PROSITE" id="PS00041">
    <property type="entry name" value="HTH_ARAC_FAMILY_1"/>
    <property type="match status" value="1"/>
</dbReference>
<reference evidence="6 7" key="1">
    <citation type="submission" date="2018-05" db="EMBL/GenBank/DDBJ databases">
        <title>Brachybacterium sp. M1HQ-2T, whole genome shotgun sequence.</title>
        <authorList>
            <person name="Tuo L."/>
        </authorList>
    </citation>
    <scope>NUCLEOTIDE SEQUENCE [LARGE SCALE GENOMIC DNA]</scope>
    <source>
        <strain evidence="6 7">M1HQ-2</strain>
    </source>
</reference>
<dbReference type="EMBL" id="QFKX01000006">
    <property type="protein sequence ID" value="PWH05301.1"/>
    <property type="molecule type" value="Genomic_DNA"/>
</dbReference>
<dbReference type="PANTHER" id="PTHR46796:SF7">
    <property type="entry name" value="ARAC FAMILY TRANSCRIPTIONAL REGULATOR"/>
    <property type="match status" value="1"/>
</dbReference>
<keyword evidence="1" id="KW-0805">Transcription regulation</keyword>
<accession>A0A2U2RHJ9</accession>
<dbReference type="GO" id="GO:0043565">
    <property type="term" value="F:sequence-specific DNA binding"/>
    <property type="evidence" value="ECO:0007669"/>
    <property type="project" value="InterPro"/>
</dbReference>
<dbReference type="SUPFAM" id="SSF46689">
    <property type="entry name" value="Homeodomain-like"/>
    <property type="match status" value="2"/>
</dbReference>
<gene>
    <name evidence="6" type="ORF">DEO23_14655</name>
</gene>
<dbReference type="InterPro" id="IPR018062">
    <property type="entry name" value="HTH_AraC-typ_CS"/>
</dbReference>
<protein>
    <submittedName>
        <fullName evidence="6">AraC family transcriptional regulator</fullName>
    </submittedName>
</protein>
<feature type="domain" description="HTH araC/xylS-type" evidence="5">
    <location>
        <begin position="204"/>
        <end position="302"/>
    </location>
</feature>
<dbReference type="Pfam" id="PF12833">
    <property type="entry name" value="HTH_18"/>
    <property type="match status" value="1"/>
</dbReference>
<feature type="region of interest" description="Disordered" evidence="4">
    <location>
        <begin position="80"/>
        <end position="105"/>
    </location>
</feature>
<keyword evidence="7" id="KW-1185">Reference proteome</keyword>
<dbReference type="RefSeq" id="WP_109276762.1">
    <property type="nucleotide sequence ID" value="NZ_QFKX01000006.1"/>
</dbReference>
<comment type="caution">
    <text evidence="6">The sequence shown here is derived from an EMBL/GenBank/DDBJ whole genome shotgun (WGS) entry which is preliminary data.</text>
</comment>
<dbReference type="SMART" id="SM00342">
    <property type="entry name" value="HTH_ARAC"/>
    <property type="match status" value="1"/>
</dbReference>
<evidence type="ECO:0000256" key="4">
    <source>
        <dbReference type="SAM" id="MobiDB-lite"/>
    </source>
</evidence>
<proteinExistence type="predicted"/>
<evidence type="ECO:0000259" key="5">
    <source>
        <dbReference type="PROSITE" id="PS01124"/>
    </source>
</evidence>
<evidence type="ECO:0000256" key="2">
    <source>
        <dbReference type="ARBA" id="ARBA00023125"/>
    </source>
</evidence>